<feature type="transmembrane region" description="Helical" evidence="1">
    <location>
        <begin position="72"/>
        <end position="91"/>
    </location>
</feature>
<dbReference type="OrthoDB" id="1938125at2"/>
<dbReference type="RefSeq" id="WP_100426556.1">
    <property type="nucleotide sequence ID" value="NZ_PGEX01000001.1"/>
</dbReference>
<proteinExistence type="predicted"/>
<dbReference type="AlphaFoldDB" id="A0A2M9AAJ5"/>
<keyword evidence="1" id="KW-0472">Membrane</keyword>
<reference evidence="2 3" key="1">
    <citation type="submission" date="2017-11" db="EMBL/GenBank/DDBJ databases">
        <title>Animal gut microbial communities from fecal samples from Wisconsin, USA.</title>
        <authorList>
            <person name="Neumann A."/>
        </authorList>
    </citation>
    <scope>NUCLEOTIDE SEQUENCE [LARGE SCALE GENOMIC DNA]</scope>
    <source>
        <strain evidence="2 3">UWS3</strain>
    </source>
</reference>
<keyword evidence="3" id="KW-1185">Reference proteome</keyword>
<dbReference type="Proteomes" id="UP000231134">
    <property type="component" value="Unassembled WGS sequence"/>
</dbReference>
<evidence type="ECO:0000256" key="1">
    <source>
        <dbReference type="SAM" id="Phobius"/>
    </source>
</evidence>
<comment type="caution">
    <text evidence="2">The sequence shown here is derived from an EMBL/GenBank/DDBJ whole genome shotgun (WGS) entry which is preliminary data.</text>
</comment>
<evidence type="ECO:0000313" key="3">
    <source>
        <dbReference type="Proteomes" id="UP000231134"/>
    </source>
</evidence>
<accession>A0A2M9AAJ5</accession>
<protein>
    <submittedName>
        <fullName evidence="2">Uncharacterized protein</fullName>
    </submittedName>
</protein>
<sequence length="119" mass="14215">MKHRLLNYISYVESVLVGESTLESDEAVRKDLILQIQFFQHERLIHLLVTLLFALLFVGTTLFFTLYPTLPLLVLDLLFLVLLVPYIRHYYILENGTQRLYHLQDKLWKRILEKRKISV</sequence>
<keyword evidence="1" id="KW-1133">Transmembrane helix</keyword>
<name>A0A2M9AAJ5_9BACT</name>
<evidence type="ECO:0000313" key="2">
    <source>
        <dbReference type="EMBL" id="PJJ42710.1"/>
    </source>
</evidence>
<dbReference type="EMBL" id="PGEX01000001">
    <property type="protein sequence ID" value="PJJ42710.1"/>
    <property type="molecule type" value="Genomic_DNA"/>
</dbReference>
<keyword evidence="1" id="KW-0812">Transmembrane</keyword>
<gene>
    <name evidence="2" type="ORF">BGX16_2754</name>
</gene>
<feature type="transmembrane region" description="Helical" evidence="1">
    <location>
        <begin position="44"/>
        <end position="66"/>
    </location>
</feature>
<organism evidence="2 3">
    <name type="scientific">Hallerella succinigenes</name>
    <dbReference type="NCBI Taxonomy" id="1896222"/>
    <lineage>
        <taxon>Bacteria</taxon>
        <taxon>Pseudomonadati</taxon>
        <taxon>Fibrobacterota</taxon>
        <taxon>Fibrobacteria</taxon>
        <taxon>Fibrobacterales</taxon>
        <taxon>Fibrobacteraceae</taxon>
        <taxon>Hallerella</taxon>
    </lineage>
</organism>